<gene>
    <name evidence="3" type="ORF">CVS47_02294</name>
</gene>
<keyword evidence="1" id="KW-0812">Transmembrane</keyword>
<keyword evidence="1" id="KW-1133">Transmembrane helix</keyword>
<dbReference type="InterPro" id="IPR019251">
    <property type="entry name" value="DUF2231_TM"/>
</dbReference>
<dbReference type="RefSeq" id="WP_127096184.1">
    <property type="nucleotide sequence ID" value="NZ_CP031423.1"/>
</dbReference>
<evidence type="ECO:0000313" key="3">
    <source>
        <dbReference type="EMBL" id="AZS37653.1"/>
    </source>
</evidence>
<keyword evidence="4" id="KW-1185">Reference proteome</keyword>
<sequence>MFDTFFGLPLHPLVVHATEVIVPLAALLVLLTAAWPRFRRWGAYLTAGTALVAVALVPISKESGERLEARVGENALIDAHSELADGLLPWTVGLLVVAAALLWWNLRERRARASSDDARASRRANLRWVPVTLLVAAVVVAGGTTVDAVLIGHSGATAVWSGDMG</sequence>
<organism evidence="3 4">
    <name type="scientific">Microbacterium lemovicicum</name>
    <dbReference type="NCBI Taxonomy" id="1072463"/>
    <lineage>
        <taxon>Bacteria</taxon>
        <taxon>Bacillati</taxon>
        <taxon>Actinomycetota</taxon>
        <taxon>Actinomycetes</taxon>
        <taxon>Micrococcales</taxon>
        <taxon>Microbacteriaceae</taxon>
        <taxon>Microbacterium</taxon>
    </lineage>
</organism>
<accession>A0A3Q9J110</accession>
<dbReference type="OrthoDB" id="4864772at2"/>
<feature type="transmembrane region" description="Helical" evidence="1">
    <location>
        <begin position="87"/>
        <end position="106"/>
    </location>
</feature>
<keyword evidence="1" id="KW-0472">Membrane</keyword>
<proteinExistence type="predicted"/>
<dbReference type="AlphaFoldDB" id="A0A3Q9J110"/>
<dbReference type="EMBL" id="CP031423">
    <property type="protein sequence ID" value="AZS37653.1"/>
    <property type="molecule type" value="Genomic_DNA"/>
</dbReference>
<feature type="transmembrane region" description="Helical" evidence="1">
    <location>
        <begin position="13"/>
        <end position="34"/>
    </location>
</feature>
<name>A0A3Q9J110_9MICO</name>
<dbReference type="KEGG" id="mlv:CVS47_02294"/>
<evidence type="ECO:0000259" key="2">
    <source>
        <dbReference type="Pfam" id="PF09990"/>
    </source>
</evidence>
<protein>
    <recommendedName>
        <fullName evidence="2">DUF2231 domain-containing protein</fullName>
    </recommendedName>
</protein>
<evidence type="ECO:0000256" key="1">
    <source>
        <dbReference type="SAM" id="Phobius"/>
    </source>
</evidence>
<feature type="domain" description="DUF2231" evidence="2">
    <location>
        <begin position="7"/>
        <end position="162"/>
    </location>
</feature>
<evidence type="ECO:0000313" key="4">
    <source>
        <dbReference type="Proteomes" id="UP000276888"/>
    </source>
</evidence>
<dbReference type="Pfam" id="PF09990">
    <property type="entry name" value="DUF2231"/>
    <property type="match status" value="1"/>
</dbReference>
<feature type="transmembrane region" description="Helical" evidence="1">
    <location>
        <begin position="126"/>
        <end position="151"/>
    </location>
</feature>
<reference evidence="3 4" key="1">
    <citation type="submission" date="2018-08" db="EMBL/GenBank/DDBJ databases">
        <title>Microbacterium lemovicicum sp. nov., a bacterium isolated from a natural uranium-rich soil.</title>
        <authorList>
            <person name="ORTET P."/>
        </authorList>
    </citation>
    <scope>NUCLEOTIDE SEQUENCE [LARGE SCALE GENOMIC DNA]</scope>
    <source>
        <strain evidence="3 4">Viu22</strain>
    </source>
</reference>
<feature type="transmembrane region" description="Helical" evidence="1">
    <location>
        <begin position="41"/>
        <end position="59"/>
    </location>
</feature>
<dbReference type="Proteomes" id="UP000276888">
    <property type="component" value="Chromosome"/>
</dbReference>